<name>A0A225DRL6_9BACT</name>
<dbReference type="RefSeq" id="WP_088256175.1">
    <property type="nucleotide sequence ID" value="NZ_NIDE01000008.1"/>
</dbReference>
<sequence length="199" mass="22361">MNALSLADVFAPDDFPPSAADHAVERQFQYLDRCRRLPIGPAVTVVFENRQTLWFRIQELAQVARATDPDHIQPELNWYSKLLPGQNRLHAAVWVAEPGRRPSKALAVVRLAVANGRIGFRADDGHEVAGTFRTNRVNDHLIGLALWAEFHFTGDDRTAFADANRIWHLFVEAAGYCHEGNRLSPEVRESLLQDLGDGE</sequence>
<dbReference type="Proteomes" id="UP000214646">
    <property type="component" value="Unassembled WGS sequence"/>
</dbReference>
<organism evidence="1 2">
    <name type="scientific">Fimbriiglobus ruber</name>
    <dbReference type="NCBI Taxonomy" id="1908690"/>
    <lineage>
        <taxon>Bacteria</taxon>
        <taxon>Pseudomonadati</taxon>
        <taxon>Planctomycetota</taxon>
        <taxon>Planctomycetia</taxon>
        <taxon>Gemmatales</taxon>
        <taxon>Gemmataceae</taxon>
        <taxon>Fimbriiglobus</taxon>
    </lineage>
</organism>
<evidence type="ECO:0000313" key="1">
    <source>
        <dbReference type="EMBL" id="OWK40216.1"/>
    </source>
</evidence>
<evidence type="ECO:0000313" key="2">
    <source>
        <dbReference type="Proteomes" id="UP000214646"/>
    </source>
</evidence>
<gene>
    <name evidence="1" type="ORF">FRUB_05135</name>
</gene>
<protein>
    <submittedName>
        <fullName evidence="1">Uncharacterized protein</fullName>
    </submittedName>
</protein>
<proteinExistence type="predicted"/>
<dbReference type="EMBL" id="NIDE01000008">
    <property type="protein sequence ID" value="OWK40216.1"/>
    <property type="molecule type" value="Genomic_DNA"/>
</dbReference>
<dbReference type="Pfam" id="PF12007">
    <property type="entry name" value="DUF3501"/>
    <property type="match status" value="1"/>
</dbReference>
<comment type="caution">
    <text evidence="1">The sequence shown here is derived from an EMBL/GenBank/DDBJ whole genome shotgun (WGS) entry which is preliminary data.</text>
</comment>
<dbReference type="InterPro" id="IPR021890">
    <property type="entry name" value="DUF3501"/>
</dbReference>
<keyword evidence="2" id="KW-1185">Reference proteome</keyword>
<dbReference type="AlphaFoldDB" id="A0A225DRL6"/>
<reference evidence="2" key="1">
    <citation type="submission" date="2017-06" db="EMBL/GenBank/DDBJ databases">
        <title>Genome analysis of Fimbriiglobus ruber SP5, the first member of the order Planctomycetales with confirmed chitinolytic capability.</title>
        <authorList>
            <person name="Ravin N.V."/>
            <person name="Rakitin A.L."/>
            <person name="Ivanova A.A."/>
            <person name="Beletsky A.V."/>
            <person name="Kulichevskaya I.S."/>
            <person name="Mardanov A.V."/>
            <person name="Dedysh S.N."/>
        </authorList>
    </citation>
    <scope>NUCLEOTIDE SEQUENCE [LARGE SCALE GENOMIC DNA]</scope>
    <source>
        <strain evidence="2">SP5</strain>
    </source>
</reference>
<dbReference type="OrthoDB" id="9780579at2"/>
<accession>A0A225DRL6</accession>